<dbReference type="GO" id="GO:0043565">
    <property type="term" value="F:sequence-specific DNA binding"/>
    <property type="evidence" value="ECO:0007669"/>
    <property type="project" value="InterPro"/>
</dbReference>
<keyword evidence="12" id="KW-1185">Reference proteome</keyword>
<accession>A0A5C4TE06</accession>
<feature type="domain" description="Response regulatory" evidence="10">
    <location>
        <begin position="2"/>
        <end position="119"/>
    </location>
</feature>
<evidence type="ECO:0000259" key="10">
    <source>
        <dbReference type="PROSITE" id="PS50110"/>
    </source>
</evidence>
<reference evidence="11 12" key="1">
    <citation type="submission" date="2019-05" db="EMBL/GenBank/DDBJ databases">
        <title>We sequenced the genome of Paenibacillus hemerocallicola KCTC 33185 for further insight into its adaptation and study the phylogeny of Paenibacillus.</title>
        <authorList>
            <person name="Narsing Rao M.P."/>
        </authorList>
    </citation>
    <scope>NUCLEOTIDE SEQUENCE [LARGE SCALE GENOMIC DNA]</scope>
    <source>
        <strain evidence="11 12">KCTC 33185</strain>
    </source>
</reference>
<dbReference type="Gene3D" id="1.10.10.60">
    <property type="entry name" value="Homeodomain-like"/>
    <property type="match status" value="2"/>
</dbReference>
<evidence type="ECO:0000313" key="12">
    <source>
        <dbReference type="Proteomes" id="UP000307943"/>
    </source>
</evidence>
<dbReference type="Pfam" id="PF00072">
    <property type="entry name" value="Response_reg"/>
    <property type="match status" value="1"/>
</dbReference>
<evidence type="ECO:0000256" key="2">
    <source>
        <dbReference type="ARBA" id="ARBA00022490"/>
    </source>
</evidence>
<comment type="subcellular location">
    <subcellularLocation>
        <location evidence="1">Cytoplasm</location>
    </subcellularLocation>
</comment>
<dbReference type="Proteomes" id="UP000307943">
    <property type="component" value="Unassembled WGS sequence"/>
</dbReference>
<sequence length="544" mass="62521">MKVLIVDDEKHVRDAIKLLMDWSGLGVDTVLEAADGASAIALIETERPQIVYTDMMMPNMDGISLLRWIKENAPACKTIVISGHDDFDYVRGAVKYGGMDYLLKPIDAEQLRDITEKALRNWNDEERERLEAQMRSMRFNSLRPVYYDKLLSNLIGEPGSYYAEKASFAQEFPELAVGVPCRVSLIAIDTLHGNLRDKFATHTDLMLFSLTNICNELLEPNGRVPRQGIAFRFWNNRHPIVLLHWGAPERSGQMLEAINGGLSRTFHTRVEFGLGGVHPFPAGVKDSYAEADAALRQRNLLKRSSWVHAFDPKAVPHPAEMHMSDFEEKVRLAIRSASKEKIEEAVQSWIGEVRGKDIVTMEHLELWRHEFQVLKSRWVKDFFPGDDADMRLPLETAVLPIPLNERGELSLDLWREEMTASLVRLAELVRKVTQQENHLIYEIARYLQSRVDQDISVQEVAAHFYLSREYVSRRFKQEFGETISDFLLRHRMERAKTLLLNPALKIMQIAHMTGYEDEKYFSKVFKKAFGQSPAEYRKKQTGDA</sequence>
<dbReference type="AlphaFoldDB" id="A0A5C4TE06"/>
<dbReference type="SUPFAM" id="SSF52172">
    <property type="entry name" value="CheY-like"/>
    <property type="match status" value="1"/>
</dbReference>
<dbReference type="InterPro" id="IPR009057">
    <property type="entry name" value="Homeodomain-like_sf"/>
</dbReference>
<gene>
    <name evidence="11" type="ORF">FE784_08920</name>
</gene>
<dbReference type="GO" id="GO:0000160">
    <property type="term" value="P:phosphorelay signal transduction system"/>
    <property type="evidence" value="ECO:0007669"/>
    <property type="project" value="UniProtKB-KW"/>
</dbReference>
<dbReference type="OrthoDB" id="159632at2"/>
<evidence type="ECO:0000256" key="4">
    <source>
        <dbReference type="ARBA" id="ARBA00023012"/>
    </source>
</evidence>
<dbReference type="RefSeq" id="WP_139601804.1">
    <property type="nucleotide sequence ID" value="NZ_VDCQ01000009.1"/>
</dbReference>
<dbReference type="EMBL" id="VDCQ01000009">
    <property type="protein sequence ID" value="TNJ66679.1"/>
    <property type="molecule type" value="Genomic_DNA"/>
</dbReference>
<dbReference type="InterPro" id="IPR018060">
    <property type="entry name" value="HTH_AraC"/>
</dbReference>
<dbReference type="GO" id="GO:0003700">
    <property type="term" value="F:DNA-binding transcription factor activity"/>
    <property type="evidence" value="ECO:0007669"/>
    <property type="project" value="InterPro"/>
</dbReference>
<dbReference type="Gene3D" id="3.40.50.2300">
    <property type="match status" value="1"/>
</dbReference>
<evidence type="ECO:0000256" key="6">
    <source>
        <dbReference type="ARBA" id="ARBA00023125"/>
    </source>
</evidence>
<dbReference type="PRINTS" id="PR00032">
    <property type="entry name" value="HTHARAC"/>
</dbReference>
<dbReference type="CDD" id="cd17536">
    <property type="entry name" value="REC_YesN-like"/>
    <property type="match status" value="1"/>
</dbReference>
<keyword evidence="5" id="KW-0805">Transcription regulation</keyword>
<dbReference type="PROSITE" id="PS50110">
    <property type="entry name" value="RESPONSE_REGULATORY"/>
    <property type="match status" value="1"/>
</dbReference>
<dbReference type="InterPro" id="IPR018062">
    <property type="entry name" value="HTH_AraC-typ_CS"/>
</dbReference>
<feature type="domain" description="HTH araC/xylS-type" evidence="9">
    <location>
        <begin position="441"/>
        <end position="539"/>
    </location>
</feature>
<evidence type="ECO:0000256" key="3">
    <source>
        <dbReference type="ARBA" id="ARBA00022553"/>
    </source>
</evidence>
<evidence type="ECO:0000259" key="9">
    <source>
        <dbReference type="PROSITE" id="PS01124"/>
    </source>
</evidence>
<dbReference type="PROSITE" id="PS00041">
    <property type="entry name" value="HTH_ARAC_FAMILY_1"/>
    <property type="match status" value="1"/>
</dbReference>
<feature type="modified residue" description="4-aspartylphosphate" evidence="8">
    <location>
        <position position="54"/>
    </location>
</feature>
<dbReference type="SMART" id="SM00448">
    <property type="entry name" value="REC"/>
    <property type="match status" value="1"/>
</dbReference>
<evidence type="ECO:0000256" key="1">
    <source>
        <dbReference type="ARBA" id="ARBA00004496"/>
    </source>
</evidence>
<dbReference type="InterPro" id="IPR011006">
    <property type="entry name" value="CheY-like_superfamily"/>
</dbReference>
<keyword evidence="2" id="KW-0963">Cytoplasm</keyword>
<dbReference type="InterPro" id="IPR051552">
    <property type="entry name" value="HptR"/>
</dbReference>
<evidence type="ECO:0000313" key="11">
    <source>
        <dbReference type="EMBL" id="TNJ66679.1"/>
    </source>
</evidence>
<dbReference type="GO" id="GO:0005737">
    <property type="term" value="C:cytoplasm"/>
    <property type="evidence" value="ECO:0007669"/>
    <property type="project" value="UniProtKB-SubCell"/>
</dbReference>
<evidence type="ECO:0000256" key="7">
    <source>
        <dbReference type="ARBA" id="ARBA00023163"/>
    </source>
</evidence>
<dbReference type="PANTHER" id="PTHR42713:SF3">
    <property type="entry name" value="TRANSCRIPTIONAL REGULATORY PROTEIN HPTR"/>
    <property type="match status" value="1"/>
</dbReference>
<dbReference type="Pfam" id="PF12833">
    <property type="entry name" value="HTH_18"/>
    <property type="match status" value="1"/>
</dbReference>
<keyword evidence="6" id="KW-0238">DNA-binding</keyword>
<keyword evidence="7" id="KW-0804">Transcription</keyword>
<name>A0A5C4TE06_9BACL</name>
<protein>
    <submittedName>
        <fullName evidence="11">Response regulator</fullName>
    </submittedName>
</protein>
<keyword evidence="4" id="KW-0902">Two-component regulatory system</keyword>
<dbReference type="PROSITE" id="PS01124">
    <property type="entry name" value="HTH_ARAC_FAMILY_2"/>
    <property type="match status" value="1"/>
</dbReference>
<comment type="caution">
    <text evidence="11">The sequence shown here is derived from an EMBL/GenBank/DDBJ whole genome shotgun (WGS) entry which is preliminary data.</text>
</comment>
<dbReference type="SUPFAM" id="SSF46689">
    <property type="entry name" value="Homeodomain-like"/>
    <property type="match status" value="2"/>
</dbReference>
<dbReference type="PANTHER" id="PTHR42713">
    <property type="entry name" value="HISTIDINE KINASE-RELATED"/>
    <property type="match status" value="1"/>
</dbReference>
<evidence type="ECO:0000256" key="8">
    <source>
        <dbReference type="PROSITE-ProRule" id="PRU00169"/>
    </source>
</evidence>
<dbReference type="InterPro" id="IPR001789">
    <property type="entry name" value="Sig_transdc_resp-reg_receiver"/>
</dbReference>
<proteinExistence type="predicted"/>
<dbReference type="SMART" id="SM00342">
    <property type="entry name" value="HTH_ARAC"/>
    <property type="match status" value="1"/>
</dbReference>
<keyword evidence="3 8" id="KW-0597">Phosphoprotein</keyword>
<organism evidence="11 12">
    <name type="scientific">Paenibacillus hemerocallicola</name>
    <dbReference type="NCBI Taxonomy" id="1172614"/>
    <lineage>
        <taxon>Bacteria</taxon>
        <taxon>Bacillati</taxon>
        <taxon>Bacillota</taxon>
        <taxon>Bacilli</taxon>
        <taxon>Bacillales</taxon>
        <taxon>Paenibacillaceae</taxon>
        <taxon>Paenibacillus</taxon>
    </lineage>
</organism>
<evidence type="ECO:0000256" key="5">
    <source>
        <dbReference type="ARBA" id="ARBA00023015"/>
    </source>
</evidence>
<dbReference type="InterPro" id="IPR020449">
    <property type="entry name" value="Tscrpt_reg_AraC-type_HTH"/>
</dbReference>